<comment type="caution">
    <text evidence="4">The sequence shown here is derived from an EMBL/GenBank/DDBJ whole genome shotgun (WGS) entry which is preliminary data.</text>
</comment>
<feature type="domain" description="Response regulatory" evidence="3">
    <location>
        <begin position="6"/>
        <end position="122"/>
    </location>
</feature>
<dbReference type="InterPro" id="IPR050595">
    <property type="entry name" value="Bact_response_regulator"/>
</dbReference>
<proteinExistence type="predicted"/>
<protein>
    <submittedName>
        <fullName evidence="4">Response regulator</fullName>
    </submittedName>
</protein>
<evidence type="ECO:0000313" key="5">
    <source>
        <dbReference type="Proteomes" id="UP000326344"/>
    </source>
</evidence>
<dbReference type="Proteomes" id="UP000326344">
    <property type="component" value="Unassembled WGS sequence"/>
</dbReference>
<dbReference type="InterPro" id="IPR001789">
    <property type="entry name" value="Sig_transdc_resp-reg_receiver"/>
</dbReference>
<dbReference type="SMART" id="SM00448">
    <property type="entry name" value="REC"/>
    <property type="match status" value="1"/>
</dbReference>
<evidence type="ECO:0000256" key="2">
    <source>
        <dbReference type="PROSITE-ProRule" id="PRU00169"/>
    </source>
</evidence>
<gene>
    <name evidence="4" type="ORF">F0P93_05820</name>
</gene>
<evidence type="ECO:0000313" key="4">
    <source>
        <dbReference type="EMBL" id="KAA9357252.1"/>
    </source>
</evidence>
<evidence type="ECO:0000259" key="3">
    <source>
        <dbReference type="PROSITE" id="PS50110"/>
    </source>
</evidence>
<dbReference type="PANTHER" id="PTHR44591">
    <property type="entry name" value="STRESS RESPONSE REGULATOR PROTEIN 1"/>
    <property type="match status" value="1"/>
</dbReference>
<dbReference type="EMBL" id="VTWS01000001">
    <property type="protein sequence ID" value="KAA9357252.1"/>
    <property type="molecule type" value="Genomic_DNA"/>
</dbReference>
<dbReference type="Gene3D" id="3.40.50.2300">
    <property type="match status" value="1"/>
</dbReference>
<dbReference type="GO" id="GO:0000160">
    <property type="term" value="P:phosphorelay signal transduction system"/>
    <property type="evidence" value="ECO:0007669"/>
    <property type="project" value="InterPro"/>
</dbReference>
<sequence length="130" mass="14386">MTGKQKILVVDDNAAYRQLMTIGLTRAGYDVMIANDGQQALNWLKNPQQRPDLVLVDLLMPRMSGIEVLESIKALPYKLPVILISGAEWPIAREGVAQATPDAFLIKPFAMTELLMKIETLLKPVSEPNA</sequence>
<dbReference type="CDD" id="cd00156">
    <property type="entry name" value="REC"/>
    <property type="match status" value="1"/>
</dbReference>
<accession>A0A5N1JSG4</accession>
<feature type="modified residue" description="4-aspartylphosphate" evidence="2">
    <location>
        <position position="57"/>
    </location>
</feature>
<evidence type="ECO:0000256" key="1">
    <source>
        <dbReference type="ARBA" id="ARBA00022553"/>
    </source>
</evidence>
<organism evidence="4 5">
    <name type="scientific">Larkinella humicola</name>
    <dbReference type="NCBI Taxonomy" id="2607654"/>
    <lineage>
        <taxon>Bacteria</taxon>
        <taxon>Pseudomonadati</taxon>
        <taxon>Bacteroidota</taxon>
        <taxon>Cytophagia</taxon>
        <taxon>Cytophagales</taxon>
        <taxon>Spirosomataceae</taxon>
        <taxon>Larkinella</taxon>
    </lineage>
</organism>
<dbReference type="AlphaFoldDB" id="A0A5N1JSG4"/>
<dbReference type="RefSeq" id="WP_150875357.1">
    <property type="nucleotide sequence ID" value="NZ_VTWS01000001.1"/>
</dbReference>
<keyword evidence="5" id="KW-1185">Reference proteome</keyword>
<dbReference type="PROSITE" id="PS50110">
    <property type="entry name" value="RESPONSE_REGULATORY"/>
    <property type="match status" value="1"/>
</dbReference>
<reference evidence="4 5" key="1">
    <citation type="submission" date="2019-09" db="EMBL/GenBank/DDBJ databases">
        <title>Genome Sequence of Larkinella sp MA1.</title>
        <authorList>
            <person name="Srinivasan S."/>
        </authorList>
    </citation>
    <scope>NUCLEOTIDE SEQUENCE [LARGE SCALE GENOMIC DNA]</scope>
    <source>
        <strain evidence="4 5">MA1</strain>
    </source>
</reference>
<dbReference type="SUPFAM" id="SSF52172">
    <property type="entry name" value="CheY-like"/>
    <property type="match status" value="1"/>
</dbReference>
<dbReference type="Pfam" id="PF00072">
    <property type="entry name" value="Response_reg"/>
    <property type="match status" value="1"/>
</dbReference>
<keyword evidence="1 2" id="KW-0597">Phosphoprotein</keyword>
<dbReference type="PANTHER" id="PTHR44591:SF3">
    <property type="entry name" value="RESPONSE REGULATORY DOMAIN-CONTAINING PROTEIN"/>
    <property type="match status" value="1"/>
</dbReference>
<name>A0A5N1JSG4_9BACT</name>
<dbReference type="InterPro" id="IPR011006">
    <property type="entry name" value="CheY-like_superfamily"/>
</dbReference>